<dbReference type="InterPro" id="IPR003439">
    <property type="entry name" value="ABC_transporter-like_ATP-bd"/>
</dbReference>
<evidence type="ECO:0000256" key="4">
    <source>
        <dbReference type="ARBA" id="ARBA00022519"/>
    </source>
</evidence>
<evidence type="ECO:0000256" key="2">
    <source>
        <dbReference type="ARBA" id="ARBA00022448"/>
    </source>
</evidence>
<keyword evidence="4" id="KW-0997">Cell inner membrane</keyword>
<dbReference type="InterPro" id="IPR050388">
    <property type="entry name" value="ABC_Ni/Peptide_Import"/>
</dbReference>
<accession>A0A8U0A5D9</accession>
<dbReference type="GO" id="GO:0005524">
    <property type="term" value="F:ATP binding"/>
    <property type="evidence" value="ECO:0007669"/>
    <property type="project" value="UniProtKB-KW"/>
</dbReference>
<evidence type="ECO:0000256" key="5">
    <source>
        <dbReference type="ARBA" id="ARBA00022741"/>
    </source>
</evidence>
<dbReference type="GeneID" id="71929027"/>
<keyword evidence="6 10" id="KW-0067">ATP-binding</keyword>
<dbReference type="KEGG" id="haad:MW046_13230"/>
<keyword evidence="2" id="KW-0813">Transport</keyword>
<dbReference type="PANTHER" id="PTHR43297:SF14">
    <property type="entry name" value="ATPASE AAA-TYPE CORE DOMAIN-CONTAINING PROTEIN"/>
    <property type="match status" value="1"/>
</dbReference>
<dbReference type="Pfam" id="PF00005">
    <property type="entry name" value="ABC_tran"/>
    <property type="match status" value="1"/>
</dbReference>
<evidence type="ECO:0000256" key="3">
    <source>
        <dbReference type="ARBA" id="ARBA00022475"/>
    </source>
</evidence>
<sequence length="354" mass="39099">MSISSDTLNESQVQDPIIRMNDVSVTYDNGTSYVLDDVSLAIERNEIIGIVGESGSGKSMLASSLLDAVPDPGQLSGSVEYRPDEEQTVEVLALEDSELRSLRWEEISMVFQGAMSSFNPTMRIKEHFIETLEAHDAVVETGLDRAHELLEDLYLEPSRILGSYPHQLSGGMQQRTLIALSLVLEPDVLVMDEPTAALDLLMQQSILLLLRELREKYDLTMVFITHDLPLVASLADRLAVMYAFELVELGPASEMIDAPAHPYTRALLNATPNLNAPLAEMRPVKGKSPAPINVPSGCSYHPRCPLDTEECRTNHPPMDSVASGHTAACFHWENARTEIPLNYAEEGANDGEWR</sequence>
<gene>
    <name evidence="10" type="ORF">MW046_13230</name>
</gene>
<dbReference type="GO" id="GO:0005886">
    <property type="term" value="C:plasma membrane"/>
    <property type="evidence" value="ECO:0007669"/>
    <property type="project" value="UniProtKB-SubCell"/>
</dbReference>
<evidence type="ECO:0000256" key="6">
    <source>
        <dbReference type="ARBA" id="ARBA00022840"/>
    </source>
</evidence>
<evidence type="ECO:0000256" key="7">
    <source>
        <dbReference type="ARBA" id="ARBA00022967"/>
    </source>
</evidence>
<dbReference type="GO" id="GO:0016887">
    <property type="term" value="F:ATP hydrolysis activity"/>
    <property type="evidence" value="ECO:0007669"/>
    <property type="project" value="InterPro"/>
</dbReference>
<keyword evidence="5" id="KW-0547">Nucleotide-binding</keyword>
<name>A0A8U0A5D9_9EURY</name>
<dbReference type="Proteomes" id="UP000831768">
    <property type="component" value="Plasmid unnamed1"/>
</dbReference>
<comment type="subcellular location">
    <subcellularLocation>
        <location evidence="1">Cell membrane</location>
        <topology evidence="1">Peripheral membrane protein</topology>
    </subcellularLocation>
</comment>
<evidence type="ECO:0000259" key="9">
    <source>
        <dbReference type="PROSITE" id="PS50893"/>
    </source>
</evidence>
<organism evidence="10 11">
    <name type="scientific">Halocatena salina</name>
    <dbReference type="NCBI Taxonomy" id="2934340"/>
    <lineage>
        <taxon>Archaea</taxon>
        <taxon>Methanobacteriati</taxon>
        <taxon>Methanobacteriota</taxon>
        <taxon>Stenosarchaea group</taxon>
        <taxon>Halobacteria</taxon>
        <taxon>Halobacteriales</taxon>
        <taxon>Natronomonadaceae</taxon>
        <taxon>Halocatena</taxon>
    </lineage>
</organism>
<dbReference type="PROSITE" id="PS50893">
    <property type="entry name" value="ABC_TRANSPORTER_2"/>
    <property type="match status" value="1"/>
</dbReference>
<evidence type="ECO:0000256" key="8">
    <source>
        <dbReference type="ARBA" id="ARBA00023136"/>
    </source>
</evidence>
<dbReference type="Gene3D" id="3.40.50.300">
    <property type="entry name" value="P-loop containing nucleotide triphosphate hydrolases"/>
    <property type="match status" value="1"/>
</dbReference>
<keyword evidence="11" id="KW-1185">Reference proteome</keyword>
<dbReference type="InterPro" id="IPR003593">
    <property type="entry name" value="AAA+_ATPase"/>
</dbReference>
<evidence type="ECO:0000313" key="10">
    <source>
        <dbReference type="EMBL" id="UPM44405.1"/>
    </source>
</evidence>
<keyword evidence="3" id="KW-1003">Cell membrane</keyword>
<evidence type="ECO:0000313" key="11">
    <source>
        <dbReference type="Proteomes" id="UP000831768"/>
    </source>
</evidence>
<feature type="domain" description="ABC transporter" evidence="9">
    <location>
        <begin position="18"/>
        <end position="268"/>
    </location>
</feature>
<dbReference type="RefSeq" id="WP_247995059.1">
    <property type="nucleotide sequence ID" value="NZ_CP096020.1"/>
</dbReference>
<dbReference type="CDD" id="cd03257">
    <property type="entry name" value="ABC_NikE_OppD_transporters"/>
    <property type="match status" value="1"/>
</dbReference>
<geneLocation type="plasmid" evidence="10 11">
    <name>unnamed1</name>
</geneLocation>
<keyword evidence="8" id="KW-0472">Membrane</keyword>
<protein>
    <submittedName>
        <fullName evidence="10">ABC transporter ATP-binding protein</fullName>
    </submittedName>
</protein>
<keyword evidence="10" id="KW-0614">Plasmid</keyword>
<dbReference type="EMBL" id="CP096020">
    <property type="protein sequence ID" value="UPM44405.1"/>
    <property type="molecule type" value="Genomic_DNA"/>
</dbReference>
<evidence type="ECO:0000256" key="1">
    <source>
        <dbReference type="ARBA" id="ARBA00004202"/>
    </source>
</evidence>
<dbReference type="NCBIfam" id="TIGR01727">
    <property type="entry name" value="oligo_HPY"/>
    <property type="match status" value="1"/>
</dbReference>
<dbReference type="PANTHER" id="PTHR43297">
    <property type="entry name" value="OLIGOPEPTIDE TRANSPORT ATP-BINDING PROTEIN APPD"/>
    <property type="match status" value="1"/>
</dbReference>
<dbReference type="SUPFAM" id="SSF52540">
    <property type="entry name" value="P-loop containing nucleoside triphosphate hydrolases"/>
    <property type="match status" value="1"/>
</dbReference>
<dbReference type="InterPro" id="IPR013563">
    <property type="entry name" value="Oligopep_ABC_C"/>
</dbReference>
<dbReference type="GO" id="GO:0015833">
    <property type="term" value="P:peptide transport"/>
    <property type="evidence" value="ECO:0007669"/>
    <property type="project" value="InterPro"/>
</dbReference>
<dbReference type="Pfam" id="PF08352">
    <property type="entry name" value="oligo_HPY"/>
    <property type="match status" value="1"/>
</dbReference>
<dbReference type="AlphaFoldDB" id="A0A8U0A5D9"/>
<dbReference type="InterPro" id="IPR027417">
    <property type="entry name" value="P-loop_NTPase"/>
</dbReference>
<dbReference type="FunFam" id="3.40.50.300:FF:000016">
    <property type="entry name" value="Oligopeptide ABC transporter ATP-binding component"/>
    <property type="match status" value="1"/>
</dbReference>
<reference evidence="10" key="1">
    <citation type="submission" date="2022-04" db="EMBL/GenBank/DDBJ databases">
        <title>Halocatena sp. nov., isolated from a salt lake.</title>
        <authorList>
            <person name="Cui H.-L."/>
        </authorList>
    </citation>
    <scope>NUCLEOTIDE SEQUENCE</scope>
    <source>
        <strain evidence="10">AD-1</strain>
        <plasmid evidence="10">unnamed1</plasmid>
    </source>
</reference>
<dbReference type="SMART" id="SM00382">
    <property type="entry name" value="AAA"/>
    <property type="match status" value="1"/>
</dbReference>
<proteinExistence type="predicted"/>
<keyword evidence="7" id="KW-1278">Translocase</keyword>